<comment type="caution">
    <text evidence="2">The sequence shown here is derived from an EMBL/GenBank/DDBJ whole genome shotgun (WGS) entry which is preliminary data.</text>
</comment>
<dbReference type="Proteomes" id="UP001230915">
    <property type="component" value="Unassembled WGS sequence"/>
</dbReference>
<name>A0ABU1A3N0_9FLAO</name>
<keyword evidence="3" id="KW-1185">Reference proteome</keyword>
<protein>
    <recommendedName>
        <fullName evidence="4">DUF4345 domain-containing protein</fullName>
    </recommendedName>
</protein>
<evidence type="ECO:0000313" key="3">
    <source>
        <dbReference type="Proteomes" id="UP001230915"/>
    </source>
</evidence>
<feature type="transmembrane region" description="Helical" evidence="1">
    <location>
        <begin position="12"/>
        <end position="35"/>
    </location>
</feature>
<feature type="transmembrane region" description="Helical" evidence="1">
    <location>
        <begin position="77"/>
        <end position="97"/>
    </location>
</feature>
<gene>
    <name evidence="2" type="ORF">RBU60_11925</name>
</gene>
<proteinExistence type="predicted"/>
<feature type="transmembrane region" description="Helical" evidence="1">
    <location>
        <begin position="47"/>
        <end position="70"/>
    </location>
</feature>
<evidence type="ECO:0000313" key="2">
    <source>
        <dbReference type="EMBL" id="MDQ7918286.1"/>
    </source>
</evidence>
<evidence type="ECO:0008006" key="4">
    <source>
        <dbReference type="Google" id="ProtNLM"/>
    </source>
</evidence>
<dbReference type="RefSeq" id="WP_308865280.1">
    <property type="nucleotide sequence ID" value="NZ_JAVHUL010000037.1"/>
</dbReference>
<accession>A0ABU1A3N0</accession>
<keyword evidence="1" id="KW-0472">Membrane</keyword>
<reference evidence="2 3" key="1">
    <citation type="submission" date="2023-08" db="EMBL/GenBank/DDBJ databases">
        <title>Mesonia sp. MT50, isolated from deep-sea sediment of the Mariana Trench.</title>
        <authorList>
            <person name="Fu H."/>
        </authorList>
    </citation>
    <scope>NUCLEOTIDE SEQUENCE [LARGE SCALE GENOMIC DNA]</scope>
    <source>
        <strain evidence="2 3">MT50</strain>
    </source>
</reference>
<evidence type="ECO:0000256" key="1">
    <source>
        <dbReference type="SAM" id="Phobius"/>
    </source>
</evidence>
<sequence length="132" mass="15415">MKKVNKKTRIFKYLIATVLIAFALITIFMSSSVLFDWFDIRAKHGNYVLFIVETNLVAGFMYLIVAYGFVKSKKWPFWAMLSIALLLSFAFFILYFHIHTGGLFESRTVKAMIFRILFTLVFAGLVYKRTKK</sequence>
<keyword evidence="1" id="KW-0812">Transmembrane</keyword>
<organism evidence="2 3">
    <name type="scientific">Mesonia profundi</name>
    <dbReference type="NCBI Taxonomy" id="3070998"/>
    <lineage>
        <taxon>Bacteria</taxon>
        <taxon>Pseudomonadati</taxon>
        <taxon>Bacteroidota</taxon>
        <taxon>Flavobacteriia</taxon>
        <taxon>Flavobacteriales</taxon>
        <taxon>Flavobacteriaceae</taxon>
        <taxon>Mesonia</taxon>
    </lineage>
</organism>
<feature type="transmembrane region" description="Helical" evidence="1">
    <location>
        <begin position="109"/>
        <end position="127"/>
    </location>
</feature>
<keyword evidence="1" id="KW-1133">Transmembrane helix</keyword>
<dbReference type="EMBL" id="JAVHUL010000037">
    <property type="protein sequence ID" value="MDQ7918286.1"/>
    <property type="molecule type" value="Genomic_DNA"/>
</dbReference>